<keyword evidence="3" id="KW-1185">Reference proteome</keyword>
<dbReference type="Proteomes" id="UP000468735">
    <property type="component" value="Unassembled WGS sequence"/>
</dbReference>
<evidence type="ECO:0000256" key="1">
    <source>
        <dbReference type="SAM" id="MobiDB-lite"/>
    </source>
</evidence>
<comment type="caution">
    <text evidence="2">The sequence shown here is derived from an EMBL/GenBank/DDBJ whole genome shotgun (WGS) entry which is preliminary data.</text>
</comment>
<feature type="region of interest" description="Disordered" evidence="1">
    <location>
        <begin position="37"/>
        <end position="66"/>
    </location>
</feature>
<feature type="region of interest" description="Disordered" evidence="1">
    <location>
        <begin position="84"/>
        <end position="106"/>
    </location>
</feature>
<gene>
    <name evidence="2" type="ORF">F8566_30190</name>
</gene>
<dbReference type="RefSeq" id="WP_151565232.1">
    <property type="nucleotide sequence ID" value="NZ_WBMT01000015.1"/>
</dbReference>
<name>A0A6H9YGP6_9ACTN</name>
<sequence>MVLIDTPDQLPKKHADVPDEALISIAVWAHLQGVKPETVRSNRVRSEARRKAGTPQAGDMPPSDRMVSKAPMWRMASYRAWLTSRPGKGAGAGRPKGTGRPLGPRKVALPLDCPHCGHVITAADLVQKEQ</sequence>
<protein>
    <submittedName>
        <fullName evidence="2">Uncharacterized protein</fullName>
    </submittedName>
</protein>
<dbReference type="AlphaFoldDB" id="A0A6H9YGP6"/>
<organism evidence="2 3">
    <name type="scientific">Actinomadura rudentiformis</name>
    <dbReference type="NCBI Taxonomy" id="359158"/>
    <lineage>
        <taxon>Bacteria</taxon>
        <taxon>Bacillati</taxon>
        <taxon>Actinomycetota</taxon>
        <taxon>Actinomycetes</taxon>
        <taxon>Streptosporangiales</taxon>
        <taxon>Thermomonosporaceae</taxon>
        <taxon>Actinomadura</taxon>
    </lineage>
</organism>
<evidence type="ECO:0000313" key="2">
    <source>
        <dbReference type="EMBL" id="KAB2344864.1"/>
    </source>
</evidence>
<proteinExistence type="predicted"/>
<accession>A0A6H9YGP6</accession>
<reference evidence="2 3" key="1">
    <citation type="submission" date="2019-09" db="EMBL/GenBank/DDBJ databases">
        <title>Actinomadura physcomitrii sp. nov., a novel actinomycete isolated from moss [Physcomitrium sphaericum (Ludw) Fuernr].</title>
        <authorList>
            <person name="Zhuang X."/>
            <person name="Liu C."/>
        </authorList>
    </citation>
    <scope>NUCLEOTIDE SEQUENCE [LARGE SCALE GENOMIC DNA]</scope>
    <source>
        <strain evidence="2 3">HMC1</strain>
    </source>
</reference>
<dbReference type="EMBL" id="WBMT01000015">
    <property type="protein sequence ID" value="KAB2344864.1"/>
    <property type="molecule type" value="Genomic_DNA"/>
</dbReference>
<feature type="compositionally biased region" description="Basic and acidic residues" evidence="1">
    <location>
        <begin position="37"/>
        <end position="50"/>
    </location>
</feature>
<evidence type="ECO:0000313" key="3">
    <source>
        <dbReference type="Proteomes" id="UP000468735"/>
    </source>
</evidence>